<feature type="repeat" description="HEAT" evidence="1">
    <location>
        <begin position="335"/>
        <end position="372"/>
    </location>
</feature>
<dbReference type="GO" id="GO:0005096">
    <property type="term" value="F:GTPase activator activity"/>
    <property type="evidence" value="ECO:0007669"/>
    <property type="project" value="InterPro"/>
</dbReference>
<evidence type="ECO:0000256" key="1">
    <source>
        <dbReference type="PROSITE-ProRule" id="PRU00103"/>
    </source>
</evidence>
<evidence type="ECO:0000259" key="2">
    <source>
        <dbReference type="Pfam" id="PF25767"/>
    </source>
</evidence>
<dbReference type="PANTHER" id="PTHR12658">
    <property type="entry name" value="BETA-TUBULIN COFACTOR D"/>
    <property type="match status" value="1"/>
</dbReference>
<dbReference type="AlphaFoldDB" id="A0A0W0F3L3"/>
<dbReference type="InterPro" id="IPR011989">
    <property type="entry name" value="ARM-like"/>
</dbReference>
<feature type="domain" description="Tubulin-folding cofactor D ARM repeats" evidence="2">
    <location>
        <begin position="319"/>
        <end position="514"/>
    </location>
</feature>
<protein>
    <recommendedName>
        <fullName evidence="2">Tubulin-folding cofactor D ARM repeats domain-containing protein</fullName>
    </recommendedName>
</protein>
<dbReference type="Gene3D" id="1.25.10.10">
    <property type="entry name" value="Leucine-rich Repeat Variant"/>
    <property type="match status" value="1"/>
</dbReference>
<dbReference type="InterPro" id="IPR016024">
    <property type="entry name" value="ARM-type_fold"/>
</dbReference>
<accession>A0A0W0F3L3</accession>
<name>A0A0W0F3L3_MONRR</name>
<comment type="caution">
    <text evidence="3">The sequence shown here is derived from an EMBL/GenBank/DDBJ whole genome shotgun (WGS) entry which is preliminary data.</text>
</comment>
<dbReference type="EMBL" id="LATX01002359">
    <property type="protein sequence ID" value="KTB30907.1"/>
    <property type="molecule type" value="Genomic_DNA"/>
</dbReference>
<dbReference type="Pfam" id="PF23579">
    <property type="entry name" value="ARM_TBCD"/>
    <property type="match status" value="1"/>
</dbReference>
<dbReference type="SUPFAM" id="SSF48371">
    <property type="entry name" value="ARM repeat"/>
    <property type="match status" value="1"/>
</dbReference>
<dbReference type="GO" id="GO:0007023">
    <property type="term" value="P:post-chaperonin tubulin folding pathway"/>
    <property type="evidence" value="ECO:0007669"/>
    <property type="project" value="InterPro"/>
</dbReference>
<organism evidence="3 4">
    <name type="scientific">Moniliophthora roreri</name>
    <name type="common">Frosty pod rot fungus</name>
    <name type="synonym">Monilia roreri</name>
    <dbReference type="NCBI Taxonomy" id="221103"/>
    <lineage>
        <taxon>Eukaryota</taxon>
        <taxon>Fungi</taxon>
        <taxon>Dikarya</taxon>
        <taxon>Basidiomycota</taxon>
        <taxon>Agaricomycotina</taxon>
        <taxon>Agaricomycetes</taxon>
        <taxon>Agaricomycetidae</taxon>
        <taxon>Agaricales</taxon>
        <taxon>Marasmiineae</taxon>
        <taxon>Marasmiaceae</taxon>
        <taxon>Moniliophthora</taxon>
    </lineage>
</organism>
<dbReference type="PROSITE" id="PS50077">
    <property type="entry name" value="HEAT_REPEAT"/>
    <property type="match status" value="1"/>
</dbReference>
<dbReference type="Proteomes" id="UP000054988">
    <property type="component" value="Unassembled WGS sequence"/>
</dbReference>
<dbReference type="GO" id="GO:0000226">
    <property type="term" value="P:microtubule cytoskeleton organization"/>
    <property type="evidence" value="ECO:0007669"/>
    <property type="project" value="TreeGrafter"/>
</dbReference>
<dbReference type="Pfam" id="PF25767">
    <property type="entry name" value="ARM_TBCD_2nd"/>
    <property type="match status" value="1"/>
</dbReference>
<evidence type="ECO:0000313" key="3">
    <source>
        <dbReference type="EMBL" id="KTB30907.1"/>
    </source>
</evidence>
<reference evidence="3 4" key="1">
    <citation type="submission" date="2015-12" db="EMBL/GenBank/DDBJ databases">
        <title>Draft genome sequence of Moniliophthora roreri, the causal agent of frosty pod rot of cacao.</title>
        <authorList>
            <person name="Aime M.C."/>
            <person name="Diaz-Valderrama J.R."/>
            <person name="Kijpornyongpan T."/>
            <person name="Phillips-Mora W."/>
        </authorList>
    </citation>
    <scope>NUCLEOTIDE SEQUENCE [LARGE SCALE GENOMIC DNA]</scope>
    <source>
        <strain evidence="3 4">MCA 2952</strain>
    </source>
</reference>
<dbReference type="GO" id="GO:0048487">
    <property type="term" value="F:beta-tubulin binding"/>
    <property type="evidence" value="ECO:0007669"/>
    <property type="project" value="InterPro"/>
</dbReference>
<evidence type="ECO:0000313" key="4">
    <source>
        <dbReference type="Proteomes" id="UP000054988"/>
    </source>
</evidence>
<sequence length="719" mass="80366">MDDELDEQKRYTTFEQYQDFSNTQDQFLKANIYAEPTPEEEKEEHAQYTKLTNILYGYQEQSYLLDPFLERLVTPVAERLKSHAKEVVVDRTLRPSQTRMERLAMLLYGYIKFRGYKTIIRFFPHEVADLGIAVGYMQSPDGFIHESSQWTLRYVLLLWLSLICMIPFDLAQFDEDEEGQTAKTIEGIAKGYLGKAGLEREGAAILLSRLQDTASQFDIFLEWGQATISNTTDPFITTGILQVLAETLKSGPGTIVNSSVSHYWPLIAALDAHQNLLTNTVVRKYKTKISSRVGLRLLPGNTRSRMRGRHLNGDTSAQVPQPGNDIDVPEEEEAILEQLFNALQDRDTVVRWSAAKGISRISERLPSDFAEQVLDTILGLFSIHSVATATLYDVPAIAESTWHGACLACAEMARRGLIPPTRVPELIQWLSKALYFDIRKGAHSVGSNVRDASAYVLWAIARSQDPSDLKPHADDLARHLVTVSIYDREVHIRRAASAAFQEFVGRTNLFPHGIDILGKTDFYSVGIRRNSFLVAAPQVAQHKEYATILFNHLLDVTLRHWDVTMRSLASQSLRLICFCDLARFGPEGTARATKLMDSADIYDLHGGLLALAGIAKAYETAATHDLEVKKRDIYRLLNGIPEKTLLGSRNEIVTAAACIVIEATITLTEINLGDRSSVPGWRRILDHGLKHRDVTVQEAASSAMGVVSGLVDCSSTVSR</sequence>
<proteinExistence type="predicted"/>
<dbReference type="InterPro" id="IPR021133">
    <property type="entry name" value="HEAT_type_2"/>
</dbReference>
<dbReference type="eggNOG" id="KOG1943">
    <property type="taxonomic scope" value="Eukaryota"/>
</dbReference>
<dbReference type="GO" id="GO:0007021">
    <property type="term" value="P:tubulin complex assembly"/>
    <property type="evidence" value="ECO:0007669"/>
    <property type="project" value="InterPro"/>
</dbReference>
<gene>
    <name evidence="3" type="ORF">WG66_16529</name>
</gene>
<dbReference type="InterPro" id="IPR033162">
    <property type="entry name" value="TBCD"/>
</dbReference>
<dbReference type="PANTHER" id="PTHR12658:SF0">
    <property type="entry name" value="TUBULIN-SPECIFIC CHAPERONE D"/>
    <property type="match status" value="1"/>
</dbReference>
<dbReference type="InterPro" id="IPR058033">
    <property type="entry name" value="ARM_TBCD_2nd"/>
</dbReference>